<dbReference type="InterPro" id="IPR051176">
    <property type="entry name" value="Cent_Immune-Sig_Mod"/>
</dbReference>
<accession>A0A1G4KHT6</accession>
<feature type="region of interest" description="Disordered" evidence="2">
    <location>
        <begin position="394"/>
        <end position="413"/>
    </location>
</feature>
<feature type="coiled-coil region" evidence="1">
    <location>
        <begin position="318"/>
        <end position="377"/>
    </location>
</feature>
<feature type="domain" description="FHA" evidence="3">
    <location>
        <begin position="69"/>
        <end position="138"/>
    </location>
</feature>
<dbReference type="PANTHER" id="PTHR15715:SF37">
    <property type="entry name" value="LD47843P"/>
    <property type="match status" value="1"/>
</dbReference>
<keyword evidence="1" id="KW-0175">Coiled coil</keyword>
<name>A0A1G4KHT6_9SACH</name>
<dbReference type="Pfam" id="PF00498">
    <property type="entry name" value="FHA"/>
    <property type="match status" value="1"/>
</dbReference>
<dbReference type="AlphaFoldDB" id="A0A1G4KHT6"/>
<evidence type="ECO:0000256" key="2">
    <source>
        <dbReference type="SAM" id="MobiDB-lite"/>
    </source>
</evidence>
<feature type="region of interest" description="Disordered" evidence="2">
    <location>
        <begin position="1"/>
        <end position="37"/>
    </location>
</feature>
<feature type="compositionally biased region" description="Basic and acidic residues" evidence="2">
    <location>
        <begin position="394"/>
        <end position="408"/>
    </location>
</feature>
<dbReference type="CDD" id="cd22695">
    <property type="entry name" value="FHA_VPS64-like"/>
    <property type="match status" value="1"/>
</dbReference>
<dbReference type="PANTHER" id="PTHR15715">
    <property type="entry name" value="CENTROSOMAL PROTEIN OF 170 KDA"/>
    <property type="match status" value="1"/>
</dbReference>
<keyword evidence="5" id="KW-1185">Reference proteome</keyword>
<dbReference type="PROSITE" id="PS50006">
    <property type="entry name" value="FHA_DOMAIN"/>
    <property type="match status" value="1"/>
</dbReference>
<dbReference type="EMBL" id="LT598453">
    <property type="protein sequence ID" value="SCV04032.1"/>
    <property type="molecule type" value="Genomic_DNA"/>
</dbReference>
<dbReference type="SUPFAM" id="SSF49879">
    <property type="entry name" value="SMAD/FHA domain"/>
    <property type="match status" value="1"/>
</dbReference>
<proteinExistence type="predicted"/>
<sequence>MNKDSKPNVSRRSRSNSSSDGSTTSPETQERTIPSSAPRNRYTHIVILKSLNNTFETKFLVVPFKPDGLKLGRPIANSAIPQGGKQDLLSQVRPDNGHFDSRVLSRNHASLSCEPFSGKIYIRDLKSSNGTFVNGNRITQSDVELKVGDIIDLGTDIDAKFEHRKISALVEDISIIPLINDDDAFFNGASNGIKNSSNSSAEHNGLITPNAQRAAFEAAMFGDVNNLDLEGSLLGSETEVLSGIFINNSIGTSPNLINVIKTLVTEISLEKHEYEKMKSIERFLIHYSTNLEHINKLRVENNDMQLVQLQNALKQKLSEKHEKSLHNHLERLNEIKEENISLRNSIEEQQKQKSDKVVSLKRELEDLNTRLEVEKFKNAQLRKSNEEIGGFAKRTRDALSSRKVEDNSKNTGVKKNKSTIILSAFTIGIIAVAFQYSSKR</sequence>
<protein>
    <submittedName>
        <fullName evidence="4">LANO_0G07734g1_1</fullName>
    </submittedName>
</protein>
<feature type="compositionally biased region" description="Low complexity" evidence="2">
    <location>
        <begin position="15"/>
        <end position="25"/>
    </location>
</feature>
<evidence type="ECO:0000256" key="1">
    <source>
        <dbReference type="SAM" id="Coils"/>
    </source>
</evidence>
<evidence type="ECO:0000313" key="4">
    <source>
        <dbReference type="EMBL" id="SCV04032.1"/>
    </source>
</evidence>
<dbReference type="InterPro" id="IPR008984">
    <property type="entry name" value="SMAD_FHA_dom_sf"/>
</dbReference>
<dbReference type="SMART" id="SM00240">
    <property type="entry name" value="FHA"/>
    <property type="match status" value="1"/>
</dbReference>
<dbReference type="Gene3D" id="2.60.200.20">
    <property type="match status" value="1"/>
</dbReference>
<evidence type="ECO:0000313" key="5">
    <source>
        <dbReference type="Proteomes" id="UP000189911"/>
    </source>
</evidence>
<dbReference type="InterPro" id="IPR000253">
    <property type="entry name" value="FHA_dom"/>
</dbReference>
<organism evidence="4 5">
    <name type="scientific">Lachancea nothofagi CBS 11611</name>
    <dbReference type="NCBI Taxonomy" id="1266666"/>
    <lineage>
        <taxon>Eukaryota</taxon>
        <taxon>Fungi</taxon>
        <taxon>Dikarya</taxon>
        <taxon>Ascomycota</taxon>
        <taxon>Saccharomycotina</taxon>
        <taxon>Saccharomycetes</taxon>
        <taxon>Saccharomycetales</taxon>
        <taxon>Saccharomycetaceae</taxon>
        <taxon>Lachancea</taxon>
    </lineage>
</organism>
<dbReference type="GO" id="GO:0005737">
    <property type="term" value="C:cytoplasm"/>
    <property type="evidence" value="ECO:0007669"/>
    <property type="project" value="TreeGrafter"/>
</dbReference>
<evidence type="ECO:0000259" key="3">
    <source>
        <dbReference type="PROSITE" id="PS50006"/>
    </source>
</evidence>
<gene>
    <name evidence="4" type="ORF">LANO_0G07734G</name>
</gene>
<reference evidence="5" key="1">
    <citation type="submission" date="2016-03" db="EMBL/GenBank/DDBJ databases">
        <authorList>
            <person name="Devillers Hugo."/>
        </authorList>
    </citation>
    <scope>NUCLEOTIDE SEQUENCE [LARGE SCALE GENOMIC DNA]</scope>
</reference>
<dbReference type="Proteomes" id="UP000189911">
    <property type="component" value="Chromosome G"/>
</dbReference>
<dbReference type="OrthoDB" id="687730at2759"/>